<evidence type="ECO:0000313" key="2">
    <source>
        <dbReference type="EMBL" id="GFQ88991.1"/>
    </source>
</evidence>
<accession>A0A8X6FUC3</accession>
<feature type="compositionally biased region" description="Acidic residues" evidence="1">
    <location>
        <begin position="214"/>
        <end position="231"/>
    </location>
</feature>
<reference evidence="2" key="1">
    <citation type="submission" date="2020-07" db="EMBL/GenBank/DDBJ databases">
        <title>Multicomponent nature underlies the extraordinary mechanical properties of spider dragline silk.</title>
        <authorList>
            <person name="Kono N."/>
            <person name="Nakamura H."/>
            <person name="Mori M."/>
            <person name="Yoshida Y."/>
            <person name="Ohtoshi R."/>
            <person name="Malay A.D."/>
            <person name="Moran D.A.P."/>
            <person name="Tomita M."/>
            <person name="Numata K."/>
            <person name="Arakawa K."/>
        </authorList>
    </citation>
    <scope>NUCLEOTIDE SEQUENCE</scope>
</reference>
<dbReference type="Proteomes" id="UP000887116">
    <property type="component" value="Unassembled WGS sequence"/>
</dbReference>
<evidence type="ECO:0000256" key="1">
    <source>
        <dbReference type="SAM" id="MobiDB-lite"/>
    </source>
</evidence>
<proteinExistence type="predicted"/>
<protein>
    <submittedName>
        <fullName evidence="2">Uncharacterized protein</fullName>
    </submittedName>
</protein>
<organism evidence="2 3">
    <name type="scientific">Trichonephila clavata</name>
    <name type="common">Joro spider</name>
    <name type="synonym">Nephila clavata</name>
    <dbReference type="NCBI Taxonomy" id="2740835"/>
    <lineage>
        <taxon>Eukaryota</taxon>
        <taxon>Metazoa</taxon>
        <taxon>Ecdysozoa</taxon>
        <taxon>Arthropoda</taxon>
        <taxon>Chelicerata</taxon>
        <taxon>Arachnida</taxon>
        <taxon>Araneae</taxon>
        <taxon>Araneomorphae</taxon>
        <taxon>Entelegynae</taxon>
        <taxon>Araneoidea</taxon>
        <taxon>Nephilidae</taxon>
        <taxon>Trichonephila</taxon>
    </lineage>
</organism>
<dbReference type="EMBL" id="BMAO01003599">
    <property type="protein sequence ID" value="GFQ88991.1"/>
    <property type="molecule type" value="Genomic_DNA"/>
</dbReference>
<gene>
    <name evidence="2" type="ORF">TNCT_458101</name>
</gene>
<keyword evidence="3" id="KW-1185">Reference proteome</keyword>
<name>A0A8X6FUC3_TRICU</name>
<dbReference type="AlphaFoldDB" id="A0A8X6FUC3"/>
<sequence>MFSYIFHAAYILFKKTLKEFVQDYRDIRRKLSSDSESDDDFDFPEIEESELIEKIKKADAESRISLNSKFREDTEKYVFVRHLSCNRIQPSETHKREFIEEEYSSDSKRVKLHIPSTSNAKRTHEDDLKSNSERPNKKYRDDPPQNESHDFFTNGSIDETKPVKAMLKDVYDSFMNYSYEGTPQHESKDISPEECFLNFEECLNKYLTFRMEEQENADSDESDISEGENDDFSPKKQPSINFDYEEFAAGIFADT</sequence>
<feature type="compositionally biased region" description="Basic and acidic residues" evidence="1">
    <location>
        <begin position="122"/>
        <end position="150"/>
    </location>
</feature>
<evidence type="ECO:0000313" key="3">
    <source>
        <dbReference type="Proteomes" id="UP000887116"/>
    </source>
</evidence>
<feature type="region of interest" description="Disordered" evidence="1">
    <location>
        <begin position="213"/>
        <end position="240"/>
    </location>
</feature>
<feature type="region of interest" description="Disordered" evidence="1">
    <location>
        <begin position="109"/>
        <end position="156"/>
    </location>
</feature>
<comment type="caution">
    <text evidence="2">The sequence shown here is derived from an EMBL/GenBank/DDBJ whole genome shotgun (WGS) entry which is preliminary data.</text>
</comment>